<reference evidence="1 2" key="2">
    <citation type="submission" date="2020-04" db="EMBL/GenBank/DDBJ databases">
        <authorList>
            <person name="Fomenkov A."/>
            <person name="Anton B.P."/>
            <person name="Roberts R.J."/>
        </authorList>
    </citation>
    <scope>NUCLEOTIDE SEQUENCE [LARGE SCALE GENOMIC DNA]</scope>
    <source>
        <strain evidence="1 2">S2</strain>
    </source>
</reference>
<organism evidence="1 2">
    <name type="scientific">Priestia megaterium</name>
    <name type="common">Bacillus megaterium</name>
    <dbReference type="NCBI Taxonomy" id="1404"/>
    <lineage>
        <taxon>Bacteria</taxon>
        <taxon>Bacillati</taxon>
        <taxon>Bacillota</taxon>
        <taxon>Bacilli</taxon>
        <taxon>Bacillales</taxon>
        <taxon>Bacillaceae</taxon>
        <taxon>Priestia</taxon>
    </lineage>
</organism>
<evidence type="ECO:0000313" key="1">
    <source>
        <dbReference type="EMBL" id="QIZ07227.1"/>
    </source>
</evidence>
<evidence type="ECO:0000313" key="2">
    <source>
        <dbReference type="Proteomes" id="UP000501868"/>
    </source>
</evidence>
<gene>
    <name evidence="1" type="ORF">HFZ78_11350</name>
</gene>
<dbReference type="Pfam" id="PF10612">
    <property type="entry name" value="Spore-coat_CotZ"/>
    <property type="match status" value="1"/>
</dbReference>
<proteinExistence type="predicted"/>
<name>A0A6H1P1D4_PRIMG</name>
<dbReference type="AlphaFoldDB" id="A0A6H1P1D4"/>
<dbReference type="Proteomes" id="UP000501868">
    <property type="component" value="Chromosome"/>
</dbReference>
<accession>A0A6H1P1D4</accession>
<evidence type="ECO:0008006" key="3">
    <source>
        <dbReference type="Google" id="ProtNLM"/>
    </source>
</evidence>
<protein>
    <recommendedName>
        <fullName evidence="3">Spore coat protein Z</fullName>
    </recommendedName>
</protein>
<dbReference type="InterPro" id="IPR019593">
    <property type="entry name" value="Spore_coat_protein_Z/Y"/>
</dbReference>
<sequence length="142" mass="16188">MEKGRCEEHCLCNEMEQLLDEQQRLSFEGFRFVCDKIGFDTIPFVLSTSKCPFEVLGKTKSGLFFTTQVFRLESLDSRHCCAKLSLLLPVDIDGFAVDLCDEVFSLIKTNNCILVDLSRFCSIQPLSPRLVNRELPIVEPKC</sequence>
<dbReference type="EMBL" id="CP051128">
    <property type="protein sequence ID" value="QIZ07227.1"/>
    <property type="molecule type" value="Genomic_DNA"/>
</dbReference>
<reference evidence="1 2" key="1">
    <citation type="submission" date="2020-04" db="EMBL/GenBank/DDBJ databases">
        <title>Genome-Wide Identification of 5-Methylcytosine Sites in Bacterial Genomes By High-Throughput Sequencing of MspJI Restriction Fragments.</title>
        <authorList>
            <person name="Wu V."/>
        </authorList>
    </citation>
    <scope>NUCLEOTIDE SEQUENCE [LARGE SCALE GENOMIC DNA]</scope>
    <source>
        <strain evidence="1 2">S2</strain>
    </source>
</reference>